<proteinExistence type="predicted"/>
<reference evidence="2" key="1">
    <citation type="submission" date="2014-09" db="EMBL/GenBank/DDBJ databases">
        <authorList>
            <person name="Magalhaes I.L.F."/>
            <person name="Oliveira U."/>
            <person name="Santos F.R."/>
            <person name="Vidigal T.H.D.A."/>
            <person name="Brescovit A.D."/>
            <person name="Santos A.J."/>
        </authorList>
    </citation>
    <scope>NUCLEOTIDE SEQUENCE</scope>
    <source>
        <tissue evidence="2">Shoot tissue taken approximately 20 cm above the soil surface</tissue>
    </source>
</reference>
<accession>A0A0A8ZWE5</accession>
<protein>
    <submittedName>
        <fullName evidence="2">Uncharacterized protein</fullName>
    </submittedName>
</protein>
<evidence type="ECO:0000313" key="2">
    <source>
        <dbReference type="EMBL" id="JAD43146.1"/>
    </source>
</evidence>
<dbReference type="AlphaFoldDB" id="A0A0A8ZWE5"/>
<dbReference type="EMBL" id="GBRH01254749">
    <property type="protein sequence ID" value="JAD43146.1"/>
    <property type="molecule type" value="Transcribed_RNA"/>
</dbReference>
<keyword evidence="1" id="KW-0472">Membrane</keyword>
<name>A0A0A8ZWE5_ARUDO</name>
<evidence type="ECO:0000256" key="1">
    <source>
        <dbReference type="SAM" id="Phobius"/>
    </source>
</evidence>
<keyword evidence="1" id="KW-1133">Transmembrane helix</keyword>
<sequence>MTRHLITRNVLHQKIAPKLLGLDFVCTGISFFFQLWMLLFPDVLLLLHITY</sequence>
<keyword evidence="1" id="KW-0812">Transmembrane</keyword>
<feature type="transmembrane region" description="Helical" evidence="1">
    <location>
        <begin position="20"/>
        <end position="39"/>
    </location>
</feature>
<reference evidence="2" key="2">
    <citation type="journal article" date="2015" name="Data Brief">
        <title>Shoot transcriptome of the giant reed, Arundo donax.</title>
        <authorList>
            <person name="Barrero R.A."/>
            <person name="Guerrero F.D."/>
            <person name="Moolhuijzen P."/>
            <person name="Goolsby J.A."/>
            <person name="Tidwell J."/>
            <person name="Bellgard S.E."/>
            <person name="Bellgard M.I."/>
        </authorList>
    </citation>
    <scope>NUCLEOTIDE SEQUENCE</scope>
    <source>
        <tissue evidence="2">Shoot tissue taken approximately 20 cm above the soil surface</tissue>
    </source>
</reference>
<organism evidence="2">
    <name type="scientific">Arundo donax</name>
    <name type="common">Giant reed</name>
    <name type="synonym">Donax arundinaceus</name>
    <dbReference type="NCBI Taxonomy" id="35708"/>
    <lineage>
        <taxon>Eukaryota</taxon>
        <taxon>Viridiplantae</taxon>
        <taxon>Streptophyta</taxon>
        <taxon>Embryophyta</taxon>
        <taxon>Tracheophyta</taxon>
        <taxon>Spermatophyta</taxon>
        <taxon>Magnoliopsida</taxon>
        <taxon>Liliopsida</taxon>
        <taxon>Poales</taxon>
        <taxon>Poaceae</taxon>
        <taxon>PACMAD clade</taxon>
        <taxon>Arundinoideae</taxon>
        <taxon>Arundineae</taxon>
        <taxon>Arundo</taxon>
    </lineage>
</organism>